<evidence type="ECO:0000256" key="2">
    <source>
        <dbReference type="ARBA" id="ARBA00022737"/>
    </source>
</evidence>
<feature type="domain" description="SIS" evidence="7">
    <location>
        <begin position="35"/>
        <end position="178"/>
    </location>
</feature>
<dbReference type="Gene3D" id="3.10.580.10">
    <property type="entry name" value="CBS-domain"/>
    <property type="match status" value="1"/>
</dbReference>
<keyword evidence="2" id="KW-0677">Repeat</keyword>
<dbReference type="InterPro" id="IPR050986">
    <property type="entry name" value="GutQ/KpsF_isomerases"/>
</dbReference>
<feature type="domain" description="CBS" evidence="6">
    <location>
        <begin position="203"/>
        <end position="260"/>
    </location>
</feature>
<dbReference type="RefSeq" id="WP_308863432.1">
    <property type="nucleotide sequence ID" value="NZ_JAVHUL010000007.1"/>
</dbReference>
<proteinExistence type="inferred from homology"/>
<dbReference type="Proteomes" id="UP001230915">
    <property type="component" value="Unassembled WGS sequence"/>
</dbReference>
<dbReference type="InterPro" id="IPR000644">
    <property type="entry name" value="CBS_dom"/>
</dbReference>
<evidence type="ECO:0000256" key="5">
    <source>
        <dbReference type="PROSITE-ProRule" id="PRU00703"/>
    </source>
</evidence>
<dbReference type="InterPro" id="IPR046348">
    <property type="entry name" value="SIS_dom_sf"/>
</dbReference>
<reference evidence="8 9" key="1">
    <citation type="submission" date="2023-08" db="EMBL/GenBank/DDBJ databases">
        <title>Mesonia sp. MT50, isolated from deep-sea sediment of the Mariana Trench.</title>
        <authorList>
            <person name="Fu H."/>
        </authorList>
    </citation>
    <scope>NUCLEOTIDE SEQUENCE [LARGE SCALE GENOMIC DNA]</scope>
    <source>
        <strain evidence="8 9">MT50</strain>
    </source>
</reference>
<dbReference type="CDD" id="cd04604">
    <property type="entry name" value="CBS_pair_SIS_assoc"/>
    <property type="match status" value="1"/>
</dbReference>
<dbReference type="PROSITE" id="PS51464">
    <property type="entry name" value="SIS"/>
    <property type="match status" value="1"/>
</dbReference>
<evidence type="ECO:0000256" key="4">
    <source>
        <dbReference type="PIRNR" id="PIRNR004692"/>
    </source>
</evidence>
<dbReference type="PANTHER" id="PTHR42745:SF1">
    <property type="entry name" value="ARABINOSE 5-PHOSPHATE ISOMERASE KDSD"/>
    <property type="match status" value="1"/>
</dbReference>
<dbReference type="InterPro" id="IPR004800">
    <property type="entry name" value="KdsD/KpsF-type"/>
</dbReference>
<protein>
    <submittedName>
        <fullName evidence="8">KpsF/GutQ family sugar-phosphate isomerase</fullName>
    </submittedName>
</protein>
<dbReference type="Pfam" id="PF00571">
    <property type="entry name" value="CBS"/>
    <property type="match status" value="2"/>
</dbReference>
<sequence>MQASNILSVARDTISNEAKAVEKLQDYLNDEFAHAVQHLYNSKGRVIITGIGKSAIIATKIVATLNSTGTPAIFMHAADAIHGDLGTILKDDTVICISKSGNTPEIKVLVPLIKSFKNTLIGITGNVDSFLGKHSDFVLNAAIEKEACPNNLAPTTSTTVQLVLGDALAVCLLHLRGFSSKDFAKYHPGGALGKKLYLRISDITAENQQPQVNPESSIADVIVEISEKMLGVAVVIENEEIVGIITDGDIRRMLSKTQDFSHLKAKDIMGSSPKTISNDAMAIDAMEILEENGISQLIAKNKHGKYAGVVHLHNLIKEGII</sequence>
<comment type="similarity">
    <text evidence="1 4">Belongs to the SIS family. GutQ/KpsF subfamily.</text>
</comment>
<dbReference type="EMBL" id="JAVHUL010000007">
    <property type="protein sequence ID" value="MDQ7916783.1"/>
    <property type="molecule type" value="Genomic_DNA"/>
</dbReference>
<accession>A0ABU1A1D1</accession>
<dbReference type="CDD" id="cd05014">
    <property type="entry name" value="SIS_Kpsf"/>
    <property type="match status" value="1"/>
</dbReference>
<dbReference type="Gene3D" id="3.40.50.10490">
    <property type="entry name" value="Glucose-6-phosphate isomerase like protein, domain 1"/>
    <property type="match status" value="1"/>
</dbReference>
<dbReference type="NCBIfam" id="TIGR00393">
    <property type="entry name" value="kpsF"/>
    <property type="match status" value="1"/>
</dbReference>
<comment type="caution">
    <text evidence="8">The sequence shown here is derived from an EMBL/GenBank/DDBJ whole genome shotgun (WGS) entry which is preliminary data.</text>
</comment>
<keyword evidence="9" id="KW-1185">Reference proteome</keyword>
<evidence type="ECO:0000256" key="1">
    <source>
        <dbReference type="ARBA" id="ARBA00008165"/>
    </source>
</evidence>
<keyword evidence="3 5" id="KW-0129">CBS domain</keyword>
<dbReference type="PANTHER" id="PTHR42745">
    <property type="match status" value="1"/>
</dbReference>
<dbReference type="InterPro" id="IPR001347">
    <property type="entry name" value="SIS_dom"/>
</dbReference>
<dbReference type="PROSITE" id="PS51371">
    <property type="entry name" value="CBS"/>
    <property type="match status" value="2"/>
</dbReference>
<organism evidence="8 9">
    <name type="scientific">Mesonia profundi</name>
    <dbReference type="NCBI Taxonomy" id="3070998"/>
    <lineage>
        <taxon>Bacteria</taxon>
        <taxon>Pseudomonadati</taxon>
        <taxon>Bacteroidota</taxon>
        <taxon>Flavobacteriia</taxon>
        <taxon>Flavobacteriales</taxon>
        <taxon>Flavobacteriaceae</taxon>
        <taxon>Mesonia</taxon>
    </lineage>
</organism>
<evidence type="ECO:0000259" key="7">
    <source>
        <dbReference type="PROSITE" id="PS51464"/>
    </source>
</evidence>
<dbReference type="SUPFAM" id="SSF53697">
    <property type="entry name" value="SIS domain"/>
    <property type="match status" value="1"/>
</dbReference>
<dbReference type="PIRSF" id="PIRSF004692">
    <property type="entry name" value="KdsD_KpsF"/>
    <property type="match status" value="1"/>
</dbReference>
<dbReference type="InterPro" id="IPR046342">
    <property type="entry name" value="CBS_dom_sf"/>
</dbReference>
<keyword evidence="8" id="KW-0413">Isomerase</keyword>
<evidence type="ECO:0000313" key="9">
    <source>
        <dbReference type="Proteomes" id="UP001230915"/>
    </source>
</evidence>
<gene>
    <name evidence="8" type="ORF">RBU60_04295</name>
</gene>
<dbReference type="Pfam" id="PF01380">
    <property type="entry name" value="SIS"/>
    <property type="match status" value="1"/>
</dbReference>
<dbReference type="GO" id="GO:0016853">
    <property type="term" value="F:isomerase activity"/>
    <property type="evidence" value="ECO:0007669"/>
    <property type="project" value="UniProtKB-KW"/>
</dbReference>
<dbReference type="InterPro" id="IPR035474">
    <property type="entry name" value="SIS_Kpsf"/>
</dbReference>
<name>A0ABU1A1D1_9FLAO</name>
<evidence type="ECO:0000256" key="3">
    <source>
        <dbReference type="ARBA" id="ARBA00023122"/>
    </source>
</evidence>
<evidence type="ECO:0000313" key="8">
    <source>
        <dbReference type="EMBL" id="MDQ7916783.1"/>
    </source>
</evidence>
<feature type="domain" description="CBS" evidence="6">
    <location>
        <begin position="269"/>
        <end position="321"/>
    </location>
</feature>
<evidence type="ECO:0000259" key="6">
    <source>
        <dbReference type="PROSITE" id="PS51371"/>
    </source>
</evidence>